<comment type="caution">
    <text evidence="3">The sequence shown here is derived from an EMBL/GenBank/DDBJ whole genome shotgun (WGS) entry which is preliminary data.</text>
</comment>
<evidence type="ECO:0000259" key="2">
    <source>
        <dbReference type="Pfam" id="PF04230"/>
    </source>
</evidence>
<name>A0A031K1E7_9SPHN</name>
<dbReference type="Proteomes" id="UP000024329">
    <property type="component" value="Unassembled WGS sequence"/>
</dbReference>
<evidence type="ECO:0000313" key="4">
    <source>
        <dbReference type="Proteomes" id="UP000024329"/>
    </source>
</evidence>
<feature type="domain" description="Polysaccharide pyruvyl transferase" evidence="2">
    <location>
        <begin position="90"/>
        <end position="307"/>
    </location>
</feature>
<keyword evidence="3" id="KW-0808">Transferase</keyword>
<feature type="region of interest" description="Disordered" evidence="1">
    <location>
        <begin position="1"/>
        <end position="21"/>
    </location>
</feature>
<dbReference type="PATRIC" id="fig|158500.4.peg.1796"/>
<gene>
    <name evidence="3" type="ORF">BV97_01752</name>
</gene>
<dbReference type="EMBL" id="JFYZ01000005">
    <property type="protein sequence ID" value="EZP82828.1"/>
    <property type="molecule type" value="Genomic_DNA"/>
</dbReference>
<dbReference type="PANTHER" id="PTHR36836">
    <property type="entry name" value="COLANIC ACID BIOSYNTHESIS PROTEIN WCAK"/>
    <property type="match status" value="1"/>
</dbReference>
<reference evidence="3 4" key="1">
    <citation type="submission" date="2014-03" db="EMBL/GenBank/DDBJ databases">
        <title>Whole genome sequence of Novosphingobium resinovorum KF1.</title>
        <authorList>
            <person name="Gan H.M."/>
            <person name="Gan H.Y."/>
            <person name="Chew T.H."/>
            <person name="Savka M.A."/>
        </authorList>
    </citation>
    <scope>NUCLEOTIDE SEQUENCE [LARGE SCALE GENOMIC DNA]</scope>
    <source>
        <strain evidence="3 4">KF1</strain>
    </source>
</reference>
<dbReference type="PANTHER" id="PTHR36836:SF1">
    <property type="entry name" value="COLANIC ACID BIOSYNTHESIS PROTEIN WCAK"/>
    <property type="match status" value="1"/>
</dbReference>
<protein>
    <submittedName>
        <fullName evidence="3">Polysaccharide pyruvyl transferase</fullName>
    </submittedName>
</protein>
<proteinExistence type="predicted"/>
<dbReference type="OrthoDB" id="7494773at2"/>
<evidence type="ECO:0000256" key="1">
    <source>
        <dbReference type="SAM" id="MobiDB-lite"/>
    </source>
</evidence>
<dbReference type="GO" id="GO:0016740">
    <property type="term" value="F:transferase activity"/>
    <property type="evidence" value="ECO:0007669"/>
    <property type="project" value="UniProtKB-KW"/>
</dbReference>
<evidence type="ECO:0000313" key="3">
    <source>
        <dbReference type="EMBL" id="EZP82828.1"/>
    </source>
</evidence>
<organism evidence="3 4">
    <name type="scientific">Novosphingobium resinovorum</name>
    <dbReference type="NCBI Taxonomy" id="158500"/>
    <lineage>
        <taxon>Bacteria</taxon>
        <taxon>Pseudomonadati</taxon>
        <taxon>Pseudomonadota</taxon>
        <taxon>Alphaproteobacteria</taxon>
        <taxon>Sphingomonadales</taxon>
        <taxon>Sphingomonadaceae</taxon>
        <taxon>Novosphingobium</taxon>
    </lineage>
</organism>
<dbReference type="AlphaFoldDB" id="A0A031K1E7"/>
<accession>A0A031K1E7</accession>
<dbReference type="Pfam" id="PF04230">
    <property type="entry name" value="PS_pyruv_trans"/>
    <property type="match status" value="1"/>
</dbReference>
<sequence length="365" mass="38850">MKHQPVIDAGSEGAATPRHSHRRQVFVPGDLHNLGDLKLVLQNLAVSRGEGGAVRYWARLPAAIVRQVEEAGGELTPGKRLLHFAGRAFGTDLVIGGGQIVRDNVSIASMFGLALAAVSARAGGGRVVTRGLGVSVIRSRSRRFLWRMVLRRCAVVNVRDAASARNLADLLPGKAVAVLADMVFLPTGAYVEAEREPVARWIVVAPCDDGSERRSLDGAALDAVLDAAQAALPDARVAIACHDPRESMDKASAARLASRWQGREPHVFDSFELETLTQLYRDAALVVTNRLHSLIFAILADAPALAIEDGTAKVRVVADDFAIPLIGREEAAKAGAKVAAALAFDGAARAQVRQELGRRAALNLD</sequence>
<dbReference type="InterPro" id="IPR007345">
    <property type="entry name" value="Polysacch_pyruvyl_Trfase"/>
</dbReference>
<dbReference type="RefSeq" id="WP_036525123.1">
    <property type="nucleotide sequence ID" value="NZ_CP017076.1"/>
</dbReference>